<keyword evidence="2" id="KW-0808">Transferase</keyword>
<organism evidence="2 3">
    <name type="scientific">Savagea faecisuis</name>
    <dbReference type="NCBI Taxonomy" id="1274803"/>
    <lineage>
        <taxon>Bacteria</taxon>
        <taxon>Bacillati</taxon>
        <taxon>Bacillota</taxon>
        <taxon>Bacilli</taxon>
        <taxon>Bacillales</taxon>
        <taxon>Caryophanaceae</taxon>
        <taxon>Savagea</taxon>
    </lineage>
</organism>
<protein>
    <submittedName>
        <fullName evidence="2">Methylthioribose kinase</fullName>
    </submittedName>
</protein>
<sequence>MLINEQFIKLGHGYGDIYELFELMKTNEKRIHHAFLLLTEHEGKAVCSFAVAFKPAGGSQFMPIYICLEGIPYDVENPSKRLTLFEQNCEACNVTPIQVAIKHSSHFEEYELYYQYVTGILRMNHLLPPLQ</sequence>
<dbReference type="RefSeq" id="WP_381010726.1">
    <property type="nucleotide sequence ID" value="NZ_JBHTJF010000022.1"/>
</dbReference>
<evidence type="ECO:0000313" key="3">
    <source>
        <dbReference type="Proteomes" id="UP001596976"/>
    </source>
</evidence>
<proteinExistence type="predicted"/>
<evidence type="ECO:0000313" key="2">
    <source>
        <dbReference type="EMBL" id="MFD0943232.1"/>
    </source>
</evidence>
<dbReference type="Proteomes" id="UP001596976">
    <property type="component" value="Unassembled WGS sequence"/>
</dbReference>
<dbReference type="EMBL" id="JBHTJF010000022">
    <property type="protein sequence ID" value="MFD0943232.1"/>
    <property type="molecule type" value="Genomic_DNA"/>
</dbReference>
<dbReference type="InterPro" id="IPR055571">
    <property type="entry name" value="DUF7147"/>
</dbReference>
<reference evidence="3" key="1">
    <citation type="journal article" date="2019" name="Int. J. Syst. Evol. Microbiol.">
        <title>The Global Catalogue of Microorganisms (GCM) 10K type strain sequencing project: providing services to taxonomists for standard genome sequencing and annotation.</title>
        <authorList>
            <consortium name="The Broad Institute Genomics Platform"/>
            <consortium name="The Broad Institute Genome Sequencing Center for Infectious Disease"/>
            <person name="Wu L."/>
            <person name="Ma J."/>
        </authorList>
    </citation>
    <scope>NUCLEOTIDE SEQUENCE [LARGE SCALE GENOMIC DNA]</scope>
    <source>
        <strain evidence="3">CCUG 63563</strain>
    </source>
</reference>
<keyword evidence="3" id="KW-1185">Reference proteome</keyword>
<comment type="caution">
    <text evidence="2">The sequence shown here is derived from an EMBL/GenBank/DDBJ whole genome shotgun (WGS) entry which is preliminary data.</text>
</comment>
<dbReference type="GO" id="GO:0016301">
    <property type="term" value="F:kinase activity"/>
    <property type="evidence" value="ECO:0007669"/>
    <property type="project" value="UniProtKB-KW"/>
</dbReference>
<evidence type="ECO:0000259" key="1">
    <source>
        <dbReference type="Pfam" id="PF23648"/>
    </source>
</evidence>
<name>A0ABW3GX06_9BACL</name>
<dbReference type="Pfam" id="PF23648">
    <property type="entry name" value="DUF7147"/>
    <property type="match status" value="1"/>
</dbReference>
<feature type="domain" description="DUF7147" evidence="1">
    <location>
        <begin position="4"/>
        <end position="127"/>
    </location>
</feature>
<keyword evidence="2" id="KW-0418">Kinase</keyword>
<gene>
    <name evidence="2" type="ORF">ACFQ0V_05540</name>
</gene>
<accession>A0ABW3GX06</accession>